<keyword evidence="2" id="KW-1185">Reference proteome</keyword>
<protein>
    <submittedName>
        <fullName evidence="1">Uncharacterized protein</fullName>
    </submittedName>
</protein>
<evidence type="ECO:0000313" key="2">
    <source>
        <dbReference type="Proteomes" id="UP001151478"/>
    </source>
</evidence>
<name>A0ABT5SCW2_9FLAO</name>
<evidence type="ECO:0000313" key="1">
    <source>
        <dbReference type="EMBL" id="MDD7915122.1"/>
    </source>
</evidence>
<gene>
    <name evidence="1" type="ORF">N5A56_012175</name>
</gene>
<comment type="caution">
    <text evidence="1">The sequence shown here is derived from an EMBL/GenBank/DDBJ whole genome shotgun (WGS) entry which is preliminary data.</text>
</comment>
<dbReference type="EMBL" id="JAOSLC020000003">
    <property type="protein sequence ID" value="MDD7915122.1"/>
    <property type="molecule type" value="Genomic_DNA"/>
</dbReference>
<sequence length="85" mass="9831">MLSLKTKKAIGNKNKGKDLKIYFKPKDVLFEYNKLTTNIRKTDVLITKRFLNFIAELNTQLLFFIRVYIAVIKNNTTNVGFTLSG</sequence>
<organism evidence="1 2">
    <name type="scientific">Polaribacter ponticola</name>
    <dbReference type="NCBI Taxonomy" id="2978475"/>
    <lineage>
        <taxon>Bacteria</taxon>
        <taxon>Pseudomonadati</taxon>
        <taxon>Bacteroidota</taxon>
        <taxon>Flavobacteriia</taxon>
        <taxon>Flavobacteriales</taxon>
        <taxon>Flavobacteriaceae</taxon>
    </lineage>
</organism>
<reference evidence="1" key="1">
    <citation type="submission" date="2023-02" db="EMBL/GenBank/DDBJ databases">
        <title>Polaribacter ponticola sp. nov., isolated from seawater.</title>
        <authorList>
            <person name="Baek J.H."/>
            <person name="Kim J.M."/>
            <person name="Choi D.G."/>
            <person name="Jeon C.O."/>
        </authorList>
    </citation>
    <scope>NUCLEOTIDE SEQUENCE</scope>
    <source>
        <strain evidence="1">MSW5</strain>
    </source>
</reference>
<proteinExistence type="predicted"/>
<dbReference type="RefSeq" id="WP_265725692.1">
    <property type="nucleotide sequence ID" value="NZ_JAOSLC020000003.1"/>
</dbReference>
<accession>A0ABT5SCW2</accession>
<dbReference type="Proteomes" id="UP001151478">
    <property type="component" value="Unassembled WGS sequence"/>
</dbReference>